<dbReference type="EMBL" id="CM047739">
    <property type="protein sequence ID" value="KAJ0043625.1"/>
    <property type="molecule type" value="Genomic_DNA"/>
</dbReference>
<evidence type="ECO:0000313" key="2">
    <source>
        <dbReference type="Proteomes" id="UP001163603"/>
    </source>
</evidence>
<reference evidence="2" key="1">
    <citation type="journal article" date="2023" name="G3 (Bethesda)">
        <title>Genome assembly and association tests identify interacting loci associated with vigor, precocity, and sex in interspecific pistachio rootstocks.</title>
        <authorList>
            <person name="Palmer W."/>
            <person name="Jacygrad E."/>
            <person name="Sagayaradj S."/>
            <person name="Cavanaugh K."/>
            <person name="Han R."/>
            <person name="Bertier L."/>
            <person name="Beede B."/>
            <person name="Kafkas S."/>
            <person name="Golino D."/>
            <person name="Preece J."/>
            <person name="Michelmore R."/>
        </authorList>
    </citation>
    <scope>NUCLEOTIDE SEQUENCE [LARGE SCALE GENOMIC DNA]</scope>
</reference>
<dbReference type="Proteomes" id="UP001163603">
    <property type="component" value="Chromosome 4"/>
</dbReference>
<proteinExistence type="predicted"/>
<organism evidence="1 2">
    <name type="scientific">Pistacia integerrima</name>
    <dbReference type="NCBI Taxonomy" id="434235"/>
    <lineage>
        <taxon>Eukaryota</taxon>
        <taxon>Viridiplantae</taxon>
        <taxon>Streptophyta</taxon>
        <taxon>Embryophyta</taxon>
        <taxon>Tracheophyta</taxon>
        <taxon>Spermatophyta</taxon>
        <taxon>Magnoliopsida</taxon>
        <taxon>eudicotyledons</taxon>
        <taxon>Gunneridae</taxon>
        <taxon>Pentapetalae</taxon>
        <taxon>rosids</taxon>
        <taxon>malvids</taxon>
        <taxon>Sapindales</taxon>
        <taxon>Anacardiaceae</taxon>
        <taxon>Pistacia</taxon>
    </lineage>
</organism>
<keyword evidence="2" id="KW-1185">Reference proteome</keyword>
<accession>A0ACC0Z1U1</accession>
<gene>
    <name evidence="1" type="ORF">Pint_17660</name>
</gene>
<comment type="caution">
    <text evidence="1">The sequence shown here is derived from an EMBL/GenBank/DDBJ whole genome shotgun (WGS) entry which is preliminary data.</text>
</comment>
<evidence type="ECO:0000313" key="1">
    <source>
        <dbReference type="EMBL" id="KAJ0043625.1"/>
    </source>
</evidence>
<protein>
    <submittedName>
        <fullName evidence="1">Uncharacterized protein</fullName>
    </submittedName>
</protein>
<sequence length="304" mass="33825">MDCNKDEAVRAKEIAERKVTERDYAGARKFAMKAQSLYPGLEGISQMLTTIDVYVSAEKKINGEVDWYAILGTNPWVDDETVRKQYRKLALALHPDKNKATGADGAFKLVSQAWSLLSDKAKRLAYNEKLNPRIRTKPQSKVKVPFSSPNANGIHTSTSNASSNARTQNNATQVGPTSAPSTNKNPGTFWTICNKCKTQYEYLRIYLNHTLLCPNCREAFLALERPPPPNAFKSSNLSSRQQHQNSRHHNASSNTYNTGAFTGLSSSNDTNLQWGPFSRIPDVNSKVASTSTATQQVHEKSKRE</sequence>
<name>A0ACC0Z1U1_9ROSI</name>